<dbReference type="EnsemblPlants" id="AET5Gv20076100.13">
    <property type="protein sequence ID" value="AET5Gv20076100.13"/>
    <property type="gene ID" value="AET5Gv20076100"/>
</dbReference>
<reference evidence="3" key="1">
    <citation type="journal article" date="2014" name="Science">
        <title>Ancient hybridizations among the ancestral genomes of bread wheat.</title>
        <authorList>
            <consortium name="International Wheat Genome Sequencing Consortium,"/>
            <person name="Marcussen T."/>
            <person name="Sandve S.R."/>
            <person name="Heier L."/>
            <person name="Spannagl M."/>
            <person name="Pfeifer M."/>
            <person name="Jakobsen K.S."/>
            <person name="Wulff B.B."/>
            <person name="Steuernagel B."/>
            <person name="Mayer K.F."/>
            <person name="Olsen O.A."/>
        </authorList>
    </citation>
    <scope>NUCLEOTIDE SEQUENCE [LARGE SCALE GENOMIC DNA]</scope>
    <source>
        <strain evidence="3">cv. AL8/78</strain>
    </source>
</reference>
<reference evidence="2" key="3">
    <citation type="journal article" date="2017" name="Nature">
        <title>Genome sequence of the progenitor of the wheat D genome Aegilops tauschii.</title>
        <authorList>
            <person name="Luo M.C."/>
            <person name="Gu Y.Q."/>
            <person name="Puiu D."/>
            <person name="Wang H."/>
            <person name="Twardziok S.O."/>
            <person name="Deal K.R."/>
            <person name="Huo N."/>
            <person name="Zhu T."/>
            <person name="Wang L."/>
            <person name="Wang Y."/>
            <person name="McGuire P.E."/>
            <person name="Liu S."/>
            <person name="Long H."/>
            <person name="Ramasamy R.K."/>
            <person name="Rodriguez J.C."/>
            <person name="Van S.L."/>
            <person name="Yuan L."/>
            <person name="Wang Z."/>
            <person name="Xia Z."/>
            <person name="Xiao L."/>
            <person name="Anderson O.D."/>
            <person name="Ouyang S."/>
            <person name="Liang Y."/>
            <person name="Zimin A.V."/>
            <person name="Pertea G."/>
            <person name="Qi P."/>
            <person name="Bennetzen J.L."/>
            <person name="Dai X."/>
            <person name="Dawson M.W."/>
            <person name="Muller H.G."/>
            <person name="Kugler K."/>
            <person name="Rivarola-Duarte L."/>
            <person name="Spannagl M."/>
            <person name="Mayer K.F.X."/>
            <person name="Lu F.H."/>
            <person name="Bevan M.W."/>
            <person name="Leroy P."/>
            <person name="Li P."/>
            <person name="You F.M."/>
            <person name="Sun Q."/>
            <person name="Liu Z."/>
            <person name="Lyons E."/>
            <person name="Wicker T."/>
            <person name="Salzberg S.L."/>
            <person name="Devos K.M."/>
            <person name="Dvorak J."/>
        </authorList>
    </citation>
    <scope>NUCLEOTIDE SEQUENCE [LARGE SCALE GENOMIC DNA]</scope>
    <source>
        <strain evidence="2">cv. AL8/78</strain>
    </source>
</reference>
<accession>A0A453JJ16</accession>
<name>A0A453JJ16_AEGTS</name>
<evidence type="ECO:0000313" key="2">
    <source>
        <dbReference type="EnsemblPlants" id="AET5Gv20076100.13"/>
    </source>
</evidence>
<reference evidence="3" key="2">
    <citation type="journal article" date="2017" name="Nat. Plants">
        <title>The Aegilops tauschii genome reveals multiple impacts of transposons.</title>
        <authorList>
            <person name="Zhao G."/>
            <person name="Zou C."/>
            <person name="Li K."/>
            <person name="Wang K."/>
            <person name="Li T."/>
            <person name="Gao L."/>
            <person name="Zhang X."/>
            <person name="Wang H."/>
            <person name="Yang Z."/>
            <person name="Liu X."/>
            <person name="Jiang W."/>
            <person name="Mao L."/>
            <person name="Kong X."/>
            <person name="Jiao Y."/>
            <person name="Jia J."/>
        </authorList>
    </citation>
    <scope>NUCLEOTIDE SEQUENCE [LARGE SCALE GENOMIC DNA]</scope>
    <source>
        <strain evidence="3">cv. AL8/78</strain>
    </source>
</reference>
<reference evidence="2" key="5">
    <citation type="journal article" date="2021" name="G3 (Bethesda)">
        <title>Aegilops tauschii genome assembly Aet v5.0 features greater sequence contiguity and improved annotation.</title>
        <authorList>
            <person name="Wang L."/>
            <person name="Zhu T."/>
            <person name="Rodriguez J.C."/>
            <person name="Deal K.R."/>
            <person name="Dubcovsky J."/>
            <person name="McGuire P.E."/>
            <person name="Lux T."/>
            <person name="Spannagl M."/>
            <person name="Mayer K.F.X."/>
            <person name="Baldrich P."/>
            <person name="Meyers B.C."/>
            <person name="Huo N."/>
            <person name="Gu Y.Q."/>
            <person name="Zhou H."/>
            <person name="Devos K.M."/>
            <person name="Bennetzen J.L."/>
            <person name="Unver T."/>
            <person name="Budak H."/>
            <person name="Gulick P.J."/>
            <person name="Galiba G."/>
            <person name="Kalapos B."/>
            <person name="Nelson D.R."/>
            <person name="Li P."/>
            <person name="You F.M."/>
            <person name="Luo M.C."/>
            <person name="Dvorak J."/>
        </authorList>
    </citation>
    <scope>NUCLEOTIDE SEQUENCE [LARGE SCALE GENOMIC DNA]</scope>
    <source>
        <strain evidence="2">cv. AL8/78</strain>
    </source>
</reference>
<protein>
    <submittedName>
        <fullName evidence="2">Uncharacterized protein</fullName>
    </submittedName>
</protein>
<dbReference type="Proteomes" id="UP000015105">
    <property type="component" value="Chromosome 5D"/>
</dbReference>
<organism evidence="2 3">
    <name type="scientific">Aegilops tauschii subsp. strangulata</name>
    <name type="common">Goatgrass</name>
    <dbReference type="NCBI Taxonomy" id="200361"/>
    <lineage>
        <taxon>Eukaryota</taxon>
        <taxon>Viridiplantae</taxon>
        <taxon>Streptophyta</taxon>
        <taxon>Embryophyta</taxon>
        <taxon>Tracheophyta</taxon>
        <taxon>Spermatophyta</taxon>
        <taxon>Magnoliopsida</taxon>
        <taxon>Liliopsida</taxon>
        <taxon>Poales</taxon>
        <taxon>Poaceae</taxon>
        <taxon>BOP clade</taxon>
        <taxon>Pooideae</taxon>
        <taxon>Triticodae</taxon>
        <taxon>Triticeae</taxon>
        <taxon>Triticinae</taxon>
        <taxon>Aegilops</taxon>
    </lineage>
</organism>
<proteinExistence type="predicted"/>
<feature type="region of interest" description="Disordered" evidence="1">
    <location>
        <begin position="1"/>
        <end position="29"/>
    </location>
</feature>
<sequence length="158" mass="16455">FSFSPHPRSGGRRSSRSGPIRGAAKGFEQGRAGRGASVCCRPLVPSSPLCAAGRGARQAKTDAVWWGAGDSSSTPAPPAPPVADSCASYTPAQVVSYLFLSCAVVDFVLALAPWICAVVMDCPDICWPSLHGVEAFRNPDIYGGKLSLKLAHVASIIQ</sequence>
<dbReference type="AlphaFoldDB" id="A0A453JJ16"/>
<evidence type="ECO:0000313" key="3">
    <source>
        <dbReference type="Proteomes" id="UP000015105"/>
    </source>
</evidence>
<evidence type="ECO:0000256" key="1">
    <source>
        <dbReference type="SAM" id="MobiDB-lite"/>
    </source>
</evidence>
<dbReference type="Gramene" id="AET5Gv20076100.13">
    <property type="protein sequence ID" value="AET5Gv20076100.13"/>
    <property type="gene ID" value="AET5Gv20076100"/>
</dbReference>
<keyword evidence="3" id="KW-1185">Reference proteome</keyword>
<reference evidence="2" key="4">
    <citation type="submission" date="2019-03" db="UniProtKB">
        <authorList>
            <consortium name="EnsemblPlants"/>
        </authorList>
    </citation>
    <scope>IDENTIFICATION</scope>
</reference>